<keyword evidence="3" id="KW-0012">Acyltransferase</keyword>
<evidence type="ECO:0000313" key="6">
    <source>
        <dbReference type="Proteomes" id="UP000033140"/>
    </source>
</evidence>
<dbReference type="Pfam" id="PF13302">
    <property type="entry name" value="Acetyltransf_3"/>
    <property type="match status" value="1"/>
</dbReference>
<feature type="domain" description="N-acetyltransferase" evidence="4">
    <location>
        <begin position="14"/>
        <end position="196"/>
    </location>
</feature>
<evidence type="ECO:0000256" key="2">
    <source>
        <dbReference type="ARBA" id="ARBA00022679"/>
    </source>
</evidence>
<dbReference type="InterPro" id="IPR000182">
    <property type="entry name" value="GNAT_dom"/>
</dbReference>
<evidence type="ECO:0000259" key="4">
    <source>
        <dbReference type="Pfam" id="PF13302"/>
    </source>
</evidence>
<sequence length="428" mass="48337">MKLNAHTVVYNGKVTLVPYEAIHVPKYHEWMKDPAILEATASEPLSLEEEYEMQRKWREDGDKLTFIVLDQAKLRDGTIGSHEEEVSAMIGDVNLFLSESYDDGDDDEDDDLAPKPPKEGPIPYVGEVELMIAEPSYRGRGFGRSSLLLFLLYVLNRASDIVCACSDCNCRLEKLMVKIGEDNQTSLKLFESIGFVKAKEEPSVFREWELHFPLVEGTWDRLVGLMKENEWERNKHAIWIFLVNTQNTNRLSLNLLNVQGYKAKLAPTFQTHLHRGIHTRRKGLLELLGLLSVGDGEGVEVARAADLELDLLAVGGLLDAGRLGVLAAGQLEEELDVLDLLRLWKGLGIVRSEFGSVSFVGSRTRTRSRKGMRGCRRDCPRELIVLVHPAKFIVLEIAIHRYQFFVLPVSNATDLTARRPSFNIPRTQ</sequence>
<keyword evidence="2" id="KW-0808">Transferase</keyword>
<comment type="caution">
    <text evidence="5">The sequence shown here is derived from an EMBL/GenBank/DDBJ whole genome shotgun (WGS) entry which is preliminary data.</text>
</comment>
<dbReference type="InterPro" id="IPR016181">
    <property type="entry name" value="Acyl_CoA_acyltransferase"/>
</dbReference>
<dbReference type="STRING" id="698492.A0A0E9NLF8"/>
<accession>A0A0E9NLF8</accession>
<keyword evidence="6" id="KW-1185">Reference proteome</keyword>
<dbReference type="EMBL" id="BACD03000035">
    <property type="protein sequence ID" value="GAO50633.1"/>
    <property type="molecule type" value="Genomic_DNA"/>
</dbReference>
<reference evidence="5 6" key="2">
    <citation type="journal article" date="2014" name="J. Gen. Appl. Microbiol.">
        <title>The early diverging ascomycetous budding yeast Saitoella complicata has three histone deacetylases belonging to the Clr6, Hos2, and Rpd3 lineages.</title>
        <authorList>
            <person name="Nishida H."/>
            <person name="Matsumoto T."/>
            <person name="Kondo S."/>
            <person name="Hamamoto M."/>
            <person name="Yoshikawa H."/>
        </authorList>
    </citation>
    <scope>NUCLEOTIDE SEQUENCE [LARGE SCALE GENOMIC DNA]</scope>
    <source>
        <strain evidence="5 6">NRRL Y-17804</strain>
    </source>
</reference>
<gene>
    <name evidence="5" type="ORF">G7K_4757-t1</name>
</gene>
<evidence type="ECO:0000256" key="1">
    <source>
        <dbReference type="ARBA" id="ARBA00009342"/>
    </source>
</evidence>
<dbReference type="GO" id="GO:0008080">
    <property type="term" value="F:N-acetyltransferase activity"/>
    <property type="evidence" value="ECO:0007669"/>
    <property type="project" value="InterPro"/>
</dbReference>
<evidence type="ECO:0000313" key="5">
    <source>
        <dbReference type="EMBL" id="GAO50633.1"/>
    </source>
</evidence>
<dbReference type="PANTHER" id="PTHR13256:SF16">
    <property type="entry name" value="ALPHA_BETA-TUBULIN-N-ACETYLTRANSFERASE 9"/>
    <property type="match status" value="1"/>
</dbReference>
<dbReference type="InterPro" id="IPR039135">
    <property type="entry name" value="NAT9-like"/>
</dbReference>
<reference evidence="5 6" key="1">
    <citation type="journal article" date="2011" name="J. Gen. Appl. Microbiol.">
        <title>Draft genome sequencing of the enigmatic yeast Saitoella complicata.</title>
        <authorList>
            <person name="Nishida H."/>
            <person name="Hamamoto M."/>
            <person name="Sugiyama J."/>
        </authorList>
    </citation>
    <scope>NUCLEOTIDE SEQUENCE [LARGE SCALE GENOMIC DNA]</scope>
    <source>
        <strain evidence="5 6">NRRL Y-17804</strain>
    </source>
</reference>
<protein>
    <recommendedName>
        <fullName evidence="4">N-acetyltransferase domain-containing protein</fullName>
    </recommendedName>
</protein>
<dbReference type="Proteomes" id="UP000033140">
    <property type="component" value="Unassembled WGS sequence"/>
</dbReference>
<dbReference type="SUPFAM" id="SSF55729">
    <property type="entry name" value="Acyl-CoA N-acyltransferases (Nat)"/>
    <property type="match status" value="1"/>
</dbReference>
<dbReference type="PANTHER" id="PTHR13256">
    <property type="entry name" value="N-ACETYLTRANSFERASE 9"/>
    <property type="match status" value="1"/>
</dbReference>
<dbReference type="Gene3D" id="3.40.630.30">
    <property type="match status" value="1"/>
</dbReference>
<dbReference type="AlphaFoldDB" id="A0A0E9NLF8"/>
<reference evidence="5 6" key="3">
    <citation type="journal article" date="2015" name="Genome Announc.">
        <title>Draft Genome Sequence of the Archiascomycetous Yeast Saitoella complicata.</title>
        <authorList>
            <person name="Yamauchi K."/>
            <person name="Kondo S."/>
            <person name="Hamamoto M."/>
            <person name="Takahashi Y."/>
            <person name="Ogura Y."/>
            <person name="Hayashi T."/>
            <person name="Nishida H."/>
        </authorList>
    </citation>
    <scope>NUCLEOTIDE SEQUENCE [LARGE SCALE GENOMIC DNA]</scope>
    <source>
        <strain evidence="5 6">NRRL Y-17804</strain>
    </source>
</reference>
<organism evidence="5 6">
    <name type="scientific">Saitoella complicata (strain BCRC 22490 / CBS 7301 / JCM 7358 / NBRC 10748 / NRRL Y-17804)</name>
    <dbReference type="NCBI Taxonomy" id="698492"/>
    <lineage>
        <taxon>Eukaryota</taxon>
        <taxon>Fungi</taxon>
        <taxon>Dikarya</taxon>
        <taxon>Ascomycota</taxon>
        <taxon>Taphrinomycotina</taxon>
        <taxon>Taphrinomycotina incertae sedis</taxon>
        <taxon>Saitoella</taxon>
    </lineage>
</organism>
<proteinExistence type="inferred from homology"/>
<comment type="similarity">
    <text evidence="1">Belongs to the acetyltransferase family. GNAT subfamily.</text>
</comment>
<evidence type="ECO:0000256" key="3">
    <source>
        <dbReference type="ARBA" id="ARBA00023315"/>
    </source>
</evidence>
<name>A0A0E9NLF8_SAICN</name>